<dbReference type="AlphaFoldDB" id="A0A0G2I9H0"/>
<reference evidence="3" key="1">
    <citation type="journal article" date="2015" name="PLoS Genet.">
        <title>The dynamic genome and transcriptome of the human fungal pathogen Blastomyces and close relative Emmonsia.</title>
        <authorList>
            <person name="Munoz J.F."/>
            <person name="Gauthier G.M."/>
            <person name="Desjardins C.A."/>
            <person name="Gallo J.E."/>
            <person name="Holder J."/>
            <person name="Sullivan T.D."/>
            <person name="Marty A.J."/>
            <person name="Carmen J.C."/>
            <person name="Chen Z."/>
            <person name="Ding L."/>
            <person name="Gujja S."/>
            <person name="Magrini V."/>
            <person name="Misas E."/>
            <person name="Mitreva M."/>
            <person name="Priest M."/>
            <person name="Saif S."/>
            <person name="Whiston E.A."/>
            <person name="Young S."/>
            <person name="Zeng Q."/>
            <person name="Goldman W.E."/>
            <person name="Mardis E.R."/>
            <person name="Taylor J.W."/>
            <person name="McEwen J.G."/>
            <person name="Clay O.K."/>
            <person name="Klein B.S."/>
            <person name="Cuomo C.A."/>
        </authorList>
    </citation>
    <scope>NUCLEOTIDE SEQUENCE [LARGE SCALE GENOMIC DNA]</scope>
    <source>
        <strain evidence="3">UAMH 3008</strain>
    </source>
</reference>
<evidence type="ECO:0000313" key="3">
    <source>
        <dbReference type="Proteomes" id="UP000034164"/>
    </source>
</evidence>
<sequence length="71" mass="7388">MEEGTGGSLADLLMADGAASLWKPSPVCNAQGSSAIDHDYDGEDGDNGGAYMFSDNEEKQSGDDDSKKTVK</sequence>
<name>A0A0G2I9H0_9EURO</name>
<feature type="region of interest" description="Disordered" evidence="1">
    <location>
        <begin position="29"/>
        <end position="71"/>
    </location>
</feature>
<comment type="caution">
    <text evidence="2">The sequence shown here is derived from an EMBL/GenBank/DDBJ whole genome shotgun (WGS) entry which is preliminary data.</text>
</comment>
<gene>
    <name evidence="2" type="ORF">EMCG_07128</name>
</gene>
<proteinExistence type="predicted"/>
<feature type="compositionally biased region" description="Basic and acidic residues" evidence="1">
    <location>
        <begin position="56"/>
        <end position="71"/>
    </location>
</feature>
<dbReference type="EMBL" id="LCZI01000311">
    <property type="protein sequence ID" value="KKZ67183.1"/>
    <property type="molecule type" value="Genomic_DNA"/>
</dbReference>
<protein>
    <submittedName>
        <fullName evidence="2">Uncharacterized protein</fullName>
    </submittedName>
</protein>
<evidence type="ECO:0000313" key="2">
    <source>
        <dbReference type="EMBL" id="KKZ67183.1"/>
    </source>
</evidence>
<accession>A0A0G2I9H0</accession>
<dbReference type="Proteomes" id="UP000034164">
    <property type="component" value="Unassembled WGS sequence"/>
</dbReference>
<dbReference type="VEuPathDB" id="FungiDB:EMCG_07128"/>
<organism evidence="2 3">
    <name type="scientific">[Emmonsia] crescens</name>
    <dbReference type="NCBI Taxonomy" id="73230"/>
    <lineage>
        <taxon>Eukaryota</taxon>
        <taxon>Fungi</taxon>
        <taxon>Dikarya</taxon>
        <taxon>Ascomycota</taxon>
        <taxon>Pezizomycotina</taxon>
        <taxon>Eurotiomycetes</taxon>
        <taxon>Eurotiomycetidae</taxon>
        <taxon>Onygenales</taxon>
        <taxon>Ajellomycetaceae</taxon>
        <taxon>Emergomyces</taxon>
    </lineage>
</organism>
<evidence type="ECO:0000256" key="1">
    <source>
        <dbReference type="SAM" id="MobiDB-lite"/>
    </source>
</evidence>